<keyword evidence="2" id="KW-1185">Reference proteome</keyword>
<reference evidence="1" key="2">
    <citation type="submission" date="2020-09" db="EMBL/GenBank/DDBJ databases">
        <authorList>
            <person name="Sun Q."/>
            <person name="Ohkuma M."/>
        </authorList>
    </citation>
    <scope>NUCLEOTIDE SEQUENCE</scope>
    <source>
        <strain evidence="1">JCM 4369</strain>
    </source>
</reference>
<dbReference type="EMBL" id="BMTD01000024">
    <property type="protein sequence ID" value="GGV22339.1"/>
    <property type="molecule type" value="Genomic_DNA"/>
</dbReference>
<gene>
    <name evidence="1" type="ORF">GCM10010260_73280</name>
</gene>
<dbReference type="AlphaFoldDB" id="A0A918MEM7"/>
<dbReference type="Proteomes" id="UP000618795">
    <property type="component" value="Unassembled WGS sequence"/>
</dbReference>
<evidence type="ECO:0000313" key="1">
    <source>
        <dbReference type="EMBL" id="GGV22339.1"/>
    </source>
</evidence>
<name>A0A918MEM7_9ACTN</name>
<proteinExistence type="predicted"/>
<reference evidence="1" key="1">
    <citation type="journal article" date="2014" name="Int. J. Syst. Evol. Microbiol.">
        <title>Complete genome sequence of Corynebacterium casei LMG S-19264T (=DSM 44701T), isolated from a smear-ripened cheese.</title>
        <authorList>
            <consortium name="US DOE Joint Genome Institute (JGI-PGF)"/>
            <person name="Walter F."/>
            <person name="Albersmeier A."/>
            <person name="Kalinowski J."/>
            <person name="Ruckert C."/>
        </authorList>
    </citation>
    <scope>NUCLEOTIDE SEQUENCE</scope>
    <source>
        <strain evidence="1">JCM 4369</strain>
    </source>
</reference>
<sequence length="65" mass="7031">MPGREDRFPLLAEEAALLPLTGRTARSLTAFTAEHAAALRAGLTEPATAAPPVVRIRYAFERRGQ</sequence>
<comment type="caution">
    <text evidence="1">The sequence shown here is derived from an EMBL/GenBank/DDBJ whole genome shotgun (WGS) entry which is preliminary data.</text>
</comment>
<evidence type="ECO:0000313" key="2">
    <source>
        <dbReference type="Proteomes" id="UP000618795"/>
    </source>
</evidence>
<organism evidence="1 2">
    <name type="scientific">Streptomyces filipinensis</name>
    <dbReference type="NCBI Taxonomy" id="66887"/>
    <lineage>
        <taxon>Bacteria</taxon>
        <taxon>Bacillati</taxon>
        <taxon>Actinomycetota</taxon>
        <taxon>Actinomycetes</taxon>
        <taxon>Kitasatosporales</taxon>
        <taxon>Streptomycetaceae</taxon>
        <taxon>Streptomyces</taxon>
    </lineage>
</organism>
<protein>
    <submittedName>
        <fullName evidence="1">Uncharacterized protein</fullName>
    </submittedName>
</protein>
<accession>A0A918MEM7</accession>